<comment type="caution">
    <text evidence="1">The sequence shown here is derived from an EMBL/GenBank/DDBJ whole genome shotgun (WGS) entry which is preliminary data.</text>
</comment>
<dbReference type="EMBL" id="CASHSV030000409">
    <property type="protein sequence ID" value="CAJ2662463.1"/>
    <property type="molecule type" value="Genomic_DNA"/>
</dbReference>
<name>A0ACB0L2F6_TRIPR</name>
<protein>
    <submittedName>
        <fullName evidence="1">Uncharacterized protein</fullName>
    </submittedName>
</protein>
<gene>
    <name evidence="1" type="ORF">MILVUS5_LOCUS28042</name>
</gene>
<keyword evidence="2" id="KW-1185">Reference proteome</keyword>
<proteinExistence type="predicted"/>
<dbReference type="Proteomes" id="UP001177021">
    <property type="component" value="Unassembled WGS sequence"/>
</dbReference>
<reference evidence="1" key="1">
    <citation type="submission" date="2023-10" db="EMBL/GenBank/DDBJ databases">
        <authorList>
            <person name="Rodriguez Cubillos JULIANA M."/>
            <person name="De Vega J."/>
        </authorList>
    </citation>
    <scope>NUCLEOTIDE SEQUENCE</scope>
</reference>
<sequence>MYFRFSRERPRINIPGKDLGQFALICRSSRYGSMEIIEYFLVAVIDPNKQALEAWAGKNNMKILGRKVTFLESS</sequence>
<evidence type="ECO:0000313" key="1">
    <source>
        <dbReference type="EMBL" id="CAJ2662463.1"/>
    </source>
</evidence>
<organism evidence="1 2">
    <name type="scientific">Trifolium pratense</name>
    <name type="common">Red clover</name>
    <dbReference type="NCBI Taxonomy" id="57577"/>
    <lineage>
        <taxon>Eukaryota</taxon>
        <taxon>Viridiplantae</taxon>
        <taxon>Streptophyta</taxon>
        <taxon>Embryophyta</taxon>
        <taxon>Tracheophyta</taxon>
        <taxon>Spermatophyta</taxon>
        <taxon>Magnoliopsida</taxon>
        <taxon>eudicotyledons</taxon>
        <taxon>Gunneridae</taxon>
        <taxon>Pentapetalae</taxon>
        <taxon>rosids</taxon>
        <taxon>fabids</taxon>
        <taxon>Fabales</taxon>
        <taxon>Fabaceae</taxon>
        <taxon>Papilionoideae</taxon>
        <taxon>50 kb inversion clade</taxon>
        <taxon>NPAAA clade</taxon>
        <taxon>Hologalegina</taxon>
        <taxon>IRL clade</taxon>
        <taxon>Trifolieae</taxon>
        <taxon>Trifolium</taxon>
    </lineage>
</organism>
<evidence type="ECO:0000313" key="2">
    <source>
        <dbReference type="Proteomes" id="UP001177021"/>
    </source>
</evidence>
<accession>A0ACB0L2F6</accession>